<proteinExistence type="predicted"/>
<dbReference type="EMBL" id="RWGY01000444">
    <property type="protein sequence ID" value="TVU01462.1"/>
    <property type="molecule type" value="Genomic_DNA"/>
</dbReference>
<feature type="compositionally biased region" description="Low complexity" evidence="1">
    <location>
        <begin position="93"/>
        <end position="110"/>
    </location>
</feature>
<reference evidence="3 4" key="1">
    <citation type="journal article" date="2019" name="Sci. Rep.">
        <title>A high-quality genome of Eragrostis curvula grass provides insights into Poaceae evolution and supports new strategies to enhance forage quality.</title>
        <authorList>
            <person name="Carballo J."/>
            <person name="Santos B.A.C.M."/>
            <person name="Zappacosta D."/>
            <person name="Garbus I."/>
            <person name="Selva J.P."/>
            <person name="Gallo C.A."/>
            <person name="Diaz A."/>
            <person name="Albertini E."/>
            <person name="Caccamo M."/>
            <person name="Echenique V."/>
        </authorList>
    </citation>
    <scope>NUCLEOTIDE SEQUENCE [LARGE SCALE GENOMIC DNA]</scope>
    <source>
        <strain evidence="4">cv. Victoria</strain>
        <tissue evidence="3">Leaf</tissue>
    </source>
</reference>
<organism evidence="3 4">
    <name type="scientific">Eragrostis curvula</name>
    <name type="common">weeping love grass</name>
    <dbReference type="NCBI Taxonomy" id="38414"/>
    <lineage>
        <taxon>Eukaryota</taxon>
        <taxon>Viridiplantae</taxon>
        <taxon>Streptophyta</taxon>
        <taxon>Embryophyta</taxon>
        <taxon>Tracheophyta</taxon>
        <taxon>Spermatophyta</taxon>
        <taxon>Magnoliopsida</taxon>
        <taxon>Liliopsida</taxon>
        <taxon>Poales</taxon>
        <taxon>Poaceae</taxon>
        <taxon>PACMAD clade</taxon>
        <taxon>Chloridoideae</taxon>
        <taxon>Eragrostideae</taxon>
        <taxon>Eragrostidinae</taxon>
        <taxon>Eragrostis</taxon>
    </lineage>
</organism>
<feature type="signal peptide" evidence="2">
    <location>
        <begin position="1"/>
        <end position="21"/>
    </location>
</feature>
<evidence type="ECO:0000256" key="2">
    <source>
        <dbReference type="SAM" id="SignalP"/>
    </source>
</evidence>
<feature type="compositionally biased region" description="Gly residues" evidence="1">
    <location>
        <begin position="114"/>
        <end position="134"/>
    </location>
</feature>
<feature type="region of interest" description="Disordered" evidence="1">
    <location>
        <begin position="67"/>
        <end position="161"/>
    </location>
</feature>
<dbReference type="Proteomes" id="UP000324897">
    <property type="component" value="Unassembled WGS sequence"/>
</dbReference>
<accession>A0A5J9SR24</accession>
<feature type="chain" id="PRO_5023868118" evidence="2">
    <location>
        <begin position="22"/>
        <end position="161"/>
    </location>
</feature>
<feature type="compositionally biased region" description="Acidic residues" evidence="1">
    <location>
        <begin position="140"/>
        <end position="150"/>
    </location>
</feature>
<keyword evidence="4" id="KW-1185">Reference proteome</keyword>
<sequence>MLLAYLLLFLLHLSASSTCHATSRNQHIFLNPGAAHVVRSSAPAIHDHRRIAKDLSYGDAQYPYGMMMRGAMPPQPSLLGADDMRPPDMEITSAAMAPSPSPSPEANNGEYGEGELGGGRGGRGDVSGGDGNGGPSSEAADQEESVLVDYEEPKTHPPSHN</sequence>
<keyword evidence="2" id="KW-0732">Signal</keyword>
<name>A0A5J9SR24_9POAL</name>
<dbReference type="Gramene" id="TVU01462">
    <property type="protein sequence ID" value="TVU01462"/>
    <property type="gene ID" value="EJB05_53089"/>
</dbReference>
<evidence type="ECO:0000313" key="4">
    <source>
        <dbReference type="Proteomes" id="UP000324897"/>
    </source>
</evidence>
<evidence type="ECO:0000256" key="1">
    <source>
        <dbReference type="SAM" id="MobiDB-lite"/>
    </source>
</evidence>
<comment type="caution">
    <text evidence="3">The sequence shown here is derived from an EMBL/GenBank/DDBJ whole genome shotgun (WGS) entry which is preliminary data.</text>
</comment>
<protein>
    <submittedName>
        <fullName evidence="3">Uncharacterized protein</fullName>
    </submittedName>
</protein>
<gene>
    <name evidence="3" type="ORF">EJB05_53089</name>
</gene>
<evidence type="ECO:0000313" key="3">
    <source>
        <dbReference type="EMBL" id="TVU01462.1"/>
    </source>
</evidence>
<dbReference type="AlphaFoldDB" id="A0A5J9SR24"/>